<dbReference type="Proteomes" id="UP000018348">
    <property type="component" value="Unassembled WGS sequence"/>
</dbReference>
<gene>
    <name evidence="1" type="ORF">CWATWH8502_3709</name>
</gene>
<accession>T2I9K1</accession>
<reference evidence="1 2" key="1">
    <citation type="submission" date="2013-01" db="EMBL/GenBank/DDBJ databases">
        <authorList>
            <person name="Bench S."/>
        </authorList>
    </citation>
    <scope>NUCLEOTIDE SEQUENCE [LARGE SCALE GENOMIC DNA]</scope>
    <source>
        <strain evidence="1 2">WH 8502</strain>
    </source>
</reference>
<organism evidence="1 2">
    <name type="scientific">Crocosphaera watsonii WH 8502</name>
    <dbReference type="NCBI Taxonomy" id="423474"/>
    <lineage>
        <taxon>Bacteria</taxon>
        <taxon>Bacillati</taxon>
        <taxon>Cyanobacteriota</taxon>
        <taxon>Cyanophyceae</taxon>
        <taxon>Oscillatoriophycideae</taxon>
        <taxon>Chroococcales</taxon>
        <taxon>Aphanothecaceae</taxon>
        <taxon>Crocosphaera</taxon>
    </lineage>
</organism>
<comment type="caution">
    <text evidence="1">The sequence shown here is derived from an EMBL/GenBank/DDBJ whole genome shotgun (WGS) entry which is preliminary data.</text>
</comment>
<protein>
    <submittedName>
        <fullName evidence="1">Oxidoreductase, N-terminal</fullName>
    </submittedName>
</protein>
<evidence type="ECO:0000313" key="2">
    <source>
        <dbReference type="Proteomes" id="UP000018348"/>
    </source>
</evidence>
<evidence type="ECO:0000313" key="1">
    <source>
        <dbReference type="EMBL" id="CCQ49524.1"/>
    </source>
</evidence>
<name>T2I9K1_CROWT</name>
<sequence>MESPPGMLKNVPTRVELYKGQGDIHEVYRPQCHWTWAFRRQAEAFIEDIQQGREPIASGADAIEDICLIEQMWQMFLTA</sequence>
<dbReference type="EMBL" id="CAQK01000150">
    <property type="protein sequence ID" value="CCQ49524.1"/>
    <property type="molecule type" value="Genomic_DNA"/>
</dbReference>
<dbReference type="AlphaFoldDB" id="T2I9K1"/>
<dbReference type="Gene3D" id="3.30.360.10">
    <property type="entry name" value="Dihydrodipicolinate Reductase, domain 2"/>
    <property type="match status" value="1"/>
</dbReference>
<reference evidence="1 2" key="2">
    <citation type="submission" date="2013-09" db="EMBL/GenBank/DDBJ databases">
        <title>Whole genome comparison of six Crocosphaera watsonii strains with differing phenotypes.</title>
        <authorList>
            <person name="Bench S.R."/>
            <person name="Heller P."/>
            <person name="Frank I."/>
            <person name="Arciniega M."/>
            <person name="Shilova I.N."/>
            <person name="Zehr J.P."/>
        </authorList>
    </citation>
    <scope>NUCLEOTIDE SEQUENCE [LARGE SCALE GENOMIC DNA]</scope>
    <source>
        <strain evidence="1 2">WH 8502</strain>
    </source>
</reference>
<proteinExistence type="predicted"/>